<evidence type="ECO:0000313" key="4">
    <source>
        <dbReference type="EMBL" id="ABI41142.1"/>
    </source>
</evidence>
<dbReference type="GO" id="GO:0047974">
    <property type="term" value="F:guanosine deaminase activity"/>
    <property type="evidence" value="ECO:0007669"/>
    <property type="project" value="TreeGrafter"/>
</dbReference>
<evidence type="ECO:0000259" key="3">
    <source>
        <dbReference type="PROSITE" id="PS51747"/>
    </source>
</evidence>
<dbReference type="GO" id="GO:0008270">
    <property type="term" value="F:zinc ion binding"/>
    <property type="evidence" value="ECO:0007669"/>
    <property type="project" value="InterPro"/>
</dbReference>
<dbReference type="InterPro" id="IPR016192">
    <property type="entry name" value="APOBEC/CMP_deaminase_Zn-bd"/>
</dbReference>
<evidence type="ECO:0000256" key="2">
    <source>
        <dbReference type="ARBA" id="ARBA00022833"/>
    </source>
</evidence>
<organism evidence="4">
    <name type="scientific">Shewanella sp. (strain MR-7)</name>
    <dbReference type="NCBI Taxonomy" id="60481"/>
    <lineage>
        <taxon>Bacteria</taxon>
        <taxon>Pseudomonadati</taxon>
        <taxon>Pseudomonadota</taxon>
        <taxon>Gammaproteobacteria</taxon>
        <taxon>Alteromonadales</taxon>
        <taxon>Shewanellaceae</taxon>
        <taxon>Shewanella</taxon>
    </lineage>
</organism>
<dbReference type="Pfam" id="PF00383">
    <property type="entry name" value="dCMP_cyt_deam_1"/>
    <property type="match status" value="1"/>
</dbReference>
<reference evidence="4" key="1">
    <citation type="submission" date="2006-08" db="EMBL/GenBank/DDBJ databases">
        <title>Complete sequence of Chromosome1 of Shewanella sp. MR-7.</title>
        <authorList>
            <consortium name="US DOE Joint Genome Institute"/>
            <person name="Copeland A."/>
            <person name="Lucas S."/>
            <person name="Lapidus A."/>
            <person name="Barry K."/>
            <person name="Detter J.C."/>
            <person name="Glavina del Rio T."/>
            <person name="Hammon N."/>
            <person name="Israni S."/>
            <person name="Dalin E."/>
            <person name="Tice H."/>
            <person name="Pitluck S."/>
            <person name="Kiss H."/>
            <person name="Brettin T."/>
            <person name="Bruce D."/>
            <person name="Han C."/>
            <person name="Tapia R."/>
            <person name="Gilna P."/>
            <person name="Schmutz J."/>
            <person name="Larimer F."/>
            <person name="Land M."/>
            <person name="Hauser L."/>
            <person name="Kyrpides N."/>
            <person name="Mikhailova N."/>
            <person name="Nealson K."/>
            <person name="Konstantinidis K."/>
            <person name="Klappenbach J."/>
            <person name="Tiedje J."/>
            <person name="Richardson P."/>
        </authorList>
    </citation>
    <scope>NUCLEOTIDE SEQUENCE</scope>
    <source>
        <strain evidence="4">MR-7</strain>
    </source>
</reference>
<protein>
    <submittedName>
        <fullName evidence="4">CMP/dCMP deaminase, zinc-binding protein</fullName>
    </submittedName>
</protein>
<dbReference type="PANTHER" id="PTHR11079">
    <property type="entry name" value="CYTOSINE DEAMINASE FAMILY MEMBER"/>
    <property type="match status" value="1"/>
</dbReference>
<dbReference type="GO" id="GO:0006152">
    <property type="term" value="P:purine nucleoside catabolic process"/>
    <property type="evidence" value="ECO:0007669"/>
    <property type="project" value="TreeGrafter"/>
</dbReference>
<proteinExistence type="predicted"/>
<dbReference type="Gene3D" id="3.40.140.10">
    <property type="entry name" value="Cytidine Deaminase, domain 2"/>
    <property type="match status" value="1"/>
</dbReference>
<dbReference type="KEGG" id="shm:Shewmr7_0136"/>
<dbReference type="AlphaFoldDB" id="Q0I0G3"/>
<dbReference type="InterPro" id="IPR016193">
    <property type="entry name" value="Cytidine_deaminase-like"/>
</dbReference>
<sequence>MCNHFLPAVNHTLALAQKEVEGTGLPFSAVIVDESGRIVAEGVNRVQALHDCTAHAEIQAIRMATLLLKQVSLEGMTLIASGEPCGFCYMAIQLAKISRVIVLVDRHEACQYGFDYRWTYQLLQESKLQIEISKWPQLNHRLQPFRQSSIGLASIGM</sequence>
<dbReference type="PANTHER" id="PTHR11079:SF161">
    <property type="entry name" value="CMP_DCMP-TYPE DEAMINASE DOMAIN-CONTAINING PROTEIN"/>
    <property type="match status" value="1"/>
</dbReference>
<accession>Q0I0G3</accession>
<dbReference type="PROSITE" id="PS51747">
    <property type="entry name" value="CYT_DCMP_DEAMINASES_2"/>
    <property type="match status" value="1"/>
</dbReference>
<dbReference type="EMBL" id="CP000444">
    <property type="protein sequence ID" value="ABI41142.1"/>
    <property type="molecule type" value="Genomic_DNA"/>
</dbReference>
<feature type="domain" description="CMP/dCMP-type deaminase" evidence="3">
    <location>
        <begin position="1"/>
        <end position="130"/>
    </location>
</feature>
<keyword evidence="2" id="KW-0862">Zinc</keyword>
<dbReference type="CDD" id="cd01285">
    <property type="entry name" value="nucleoside_deaminase"/>
    <property type="match status" value="1"/>
</dbReference>
<evidence type="ECO:0000256" key="1">
    <source>
        <dbReference type="ARBA" id="ARBA00022723"/>
    </source>
</evidence>
<dbReference type="HOGENOM" id="CLU_025810_5_2_6"/>
<dbReference type="InterPro" id="IPR002125">
    <property type="entry name" value="CMP_dCMP_dom"/>
</dbReference>
<name>Q0I0G3_SHESR</name>
<keyword evidence="1" id="KW-0479">Metal-binding</keyword>
<dbReference type="PROSITE" id="PS00903">
    <property type="entry name" value="CYT_DCMP_DEAMINASES_1"/>
    <property type="match status" value="1"/>
</dbReference>
<dbReference type="SUPFAM" id="SSF53927">
    <property type="entry name" value="Cytidine deaminase-like"/>
    <property type="match status" value="1"/>
</dbReference>
<gene>
    <name evidence="4" type="ordered locus">Shewmr7_0136</name>
</gene>